<protein>
    <recommendedName>
        <fullName evidence="1">EfeO-type cupredoxin-like domain-containing protein</fullName>
    </recommendedName>
</protein>
<dbReference type="Pfam" id="PF13473">
    <property type="entry name" value="Cupredoxin_1"/>
    <property type="match status" value="1"/>
</dbReference>
<evidence type="ECO:0000313" key="3">
    <source>
        <dbReference type="Proteomes" id="UP000637720"/>
    </source>
</evidence>
<proteinExistence type="predicted"/>
<dbReference type="AlphaFoldDB" id="A0A8J3FDJ5"/>
<comment type="caution">
    <text evidence="2">The sequence shown here is derived from an EMBL/GenBank/DDBJ whole genome shotgun (WGS) entry which is preliminary data.</text>
</comment>
<accession>A0A8J3FDJ5</accession>
<feature type="domain" description="EfeO-type cupredoxin-like" evidence="1">
    <location>
        <begin position="77"/>
        <end position="145"/>
    </location>
</feature>
<dbReference type="RefSeq" id="WP_054672129.1">
    <property type="nucleotide sequence ID" value="NZ_BMOF01000041.1"/>
</dbReference>
<dbReference type="EMBL" id="BMOF01000041">
    <property type="protein sequence ID" value="GGK04600.1"/>
    <property type="molecule type" value="Genomic_DNA"/>
</dbReference>
<reference evidence="2" key="2">
    <citation type="submission" date="2020-09" db="EMBL/GenBank/DDBJ databases">
        <authorList>
            <person name="Sun Q."/>
            <person name="Ohkuma M."/>
        </authorList>
    </citation>
    <scope>NUCLEOTIDE SEQUENCE</scope>
    <source>
        <strain evidence="2">JCM 14719</strain>
    </source>
</reference>
<organism evidence="2 3">
    <name type="scientific">Calditerricola satsumensis</name>
    <dbReference type="NCBI Taxonomy" id="373054"/>
    <lineage>
        <taxon>Bacteria</taxon>
        <taxon>Bacillati</taxon>
        <taxon>Bacillota</taxon>
        <taxon>Bacilli</taxon>
        <taxon>Bacillales</taxon>
        <taxon>Bacillaceae</taxon>
        <taxon>Calditerricola</taxon>
    </lineage>
</organism>
<sequence>MTRLYVVRGRTVLAVLALAAFALAVYAWDGARMPLLPVMGEPEATSEPGGGRAVTVHIVTGEFASRLPDGKEIEAYRWDPGTVVVRKGDRVTLHFHGVNGAKHPFEIRGYNVRGTVEKGKQTTVQFVADRAGTFEIVCLAHPDRAHNGPMVGYLHVLER</sequence>
<dbReference type="Proteomes" id="UP000637720">
    <property type="component" value="Unassembled WGS sequence"/>
</dbReference>
<dbReference type="InterPro" id="IPR028096">
    <property type="entry name" value="EfeO_Cupredoxin"/>
</dbReference>
<reference evidence="2" key="1">
    <citation type="journal article" date="2014" name="Int. J. Syst. Evol. Microbiol.">
        <title>Complete genome sequence of Corynebacterium casei LMG S-19264T (=DSM 44701T), isolated from a smear-ripened cheese.</title>
        <authorList>
            <consortium name="US DOE Joint Genome Institute (JGI-PGF)"/>
            <person name="Walter F."/>
            <person name="Albersmeier A."/>
            <person name="Kalinowski J."/>
            <person name="Ruckert C."/>
        </authorList>
    </citation>
    <scope>NUCLEOTIDE SEQUENCE</scope>
    <source>
        <strain evidence="2">JCM 14719</strain>
    </source>
</reference>
<keyword evidence="3" id="KW-1185">Reference proteome</keyword>
<evidence type="ECO:0000259" key="1">
    <source>
        <dbReference type="Pfam" id="PF13473"/>
    </source>
</evidence>
<name>A0A8J3FDJ5_9BACI</name>
<evidence type="ECO:0000313" key="2">
    <source>
        <dbReference type="EMBL" id="GGK04600.1"/>
    </source>
</evidence>
<dbReference type="Gene3D" id="2.60.40.420">
    <property type="entry name" value="Cupredoxins - blue copper proteins"/>
    <property type="match status" value="1"/>
</dbReference>
<gene>
    <name evidence="2" type="ORF">GCM10007043_18250</name>
</gene>
<dbReference type="SUPFAM" id="SSF49503">
    <property type="entry name" value="Cupredoxins"/>
    <property type="match status" value="1"/>
</dbReference>
<dbReference type="InterPro" id="IPR008972">
    <property type="entry name" value="Cupredoxin"/>
</dbReference>